<reference evidence="3 4" key="1">
    <citation type="submission" date="2019-08" db="EMBL/GenBank/DDBJ databases">
        <title>Deep-cultivation of Planctomycetes and their phenomic and genomic characterization uncovers novel biology.</title>
        <authorList>
            <person name="Wiegand S."/>
            <person name="Jogler M."/>
            <person name="Boedeker C."/>
            <person name="Pinto D."/>
            <person name="Vollmers J."/>
            <person name="Rivas-Marin E."/>
            <person name="Kohn T."/>
            <person name="Peeters S.H."/>
            <person name="Heuer A."/>
            <person name="Rast P."/>
            <person name="Oberbeckmann S."/>
            <person name="Bunk B."/>
            <person name="Jeske O."/>
            <person name="Meyerdierks A."/>
            <person name="Storesund J.E."/>
            <person name="Kallscheuer N."/>
            <person name="Luecker S."/>
            <person name="Lage O.M."/>
            <person name="Pohl T."/>
            <person name="Merkel B.J."/>
            <person name="Hornburger P."/>
            <person name="Mueller R.-W."/>
            <person name="Bruemmer F."/>
            <person name="Labrenz M."/>
            <person name="Spormann A.M."/>
            <person name="Op den Camp H."/>
            <person name="Overmann J."/>
            <person name="Amann R."/>
            <person name="Jetten M.S.M."/>
            <person name="Mascher T."/>
            <person name="Medema M.H."/>
            <person name="Devos D.P."/>
            <person name="Kaster A.-K."/>
            <person name="Ovreas L."/>
            <person name="Rohde M."/>
            <person name="Galperin M.Y."/>
            <person name="Jogler C."/>
        </authorList>
    </citation>
    <scope>NUCLEOTIDE SEQUENCE [LARGE SCALE GENOMIC DNA]</scope>
    <source>
        <strain evidence="3 4">UC8</strain>
    </source>
</reference>
<proteinExistence type="predicted"/>
<keyword evidence="2" id="KW-0472">Membrane</keyword>
<evidence type="ECO:0000313" key="3">
    <source>
        <dbReference type="EMBL" id="QEG38502.1"/>
    </source>
</evidence>
<keyword evidence="4" id="KW-1185">Reference proteome</keyword>
<evidence type="ECO:0000256" key="1">
    <source>
        <dbReference type="SAM" id="MobiDB-lite"/>
    </source>
</evidence>
<gene>
    <name evidence="3" type="ORF">UC8_04590</name>
</gene>
<sequence>MGPWPVYTRKGGGKDQRDQRDYQHPFRPLGPFRPSLFSSHGPGTHATITRAGDPCYYHTGRGLMLLVHGPGTQGCKGVVKRRFSRLLQESQKSNSQMHGCVLREKAVFIVFLTLTALGRGPMLRGGPCYGAVIGAGASGVCSLTCIRFFVLRSMLPRASAALISLLAVSSLRTQVKHSIAR</sequence>
<dbReference type="KEGG" id="rul:UC8_04590"/>
<evidence type="ECO:0000313" key="4">
    <source>
        <dbReference type="Proteomes" id="UP000325286"/>
    </source>
</evidence>
<protein>
    <submittedName>
        <fullName evidence="3">Uncharacterized protein</fullName>
    </submittedName>
</protein>
<feature type="region of interest" description="Disordered" evidence="1">
    <location>
        <begin position="1"/>
        <end position="25"/>
    </location>
</feature>
<organism evidence="3 4">
    <name type="scientific">Roseimaritima ulvae</name>
    <dbReference type="NCBI Taxonomy" id="980254"/>
    <lineage>
        <taxon>Bacteria</taxon>
        <taxon>Pseudomonadati</taxon>
        <taxon>Planctomycetota</taxon>
        <taxon>Planctomycetia</taxon>
        <taxon>Pirellulales</taxon>
        <taxon>Pirellulaceae</taxon>
        <taxon>Roseimaritima</taxon>
    </lineage>
</organism>
<feature type="transmembrane region" description="Helical" evidence="2">
    <location>
        <begin position="129"/>
        <end position="150"/>
    </location>
</feature>
<feature type="transmembrane region" description="Helical" evidence="2">
    <location>
        <begin position="106"/>
        <end position="123"/>
    </location>
</feature>
<dbReference type="Proteomes" id="UP000325286">
    <property type="component" value="Chromosome"/>
</dbReference>
<accession>A0A5B9QL52</accession>
<dbReference type="AlphaFoldDB" id="A0A5B9QL52"/>
<dbReference type="EMBL" id="CP042914">
    <property type="protein sequence ID" value="QEG38502.1"/>
    <property type="molecule type" value="Genomic_DNA"/>
</dbReference>
<name>A0A5B9QL52_9BACT</name>
<keyword evidence="2" id="KW-0812">Transmembrane</keyword>
<feature type="compositionally biased region" description="Basic and acidic residues" evidence="1">
    <location>
        <begin position="12"/>
        <end position="24"/>
    </location>
</feature>
<evidence type="ECO:0000256" key="2">
    <source>
        <dbReference type="SAM" id="Phobius"/>
    </source>
</evidence>
<keyword evidence="2" id="KW-1133">Transmembrane helix</keyword>